<name>A0AA38XK68_9EURO</name>
<sequence length="280" mass="31357">MDRRAPTSTGFQRSPNASADRTAGPVFIDSEPLYIYYMETPPSDFKGYYSDGIEYYCCINHDCRSAWAAQWTLTPRGKRIYGTQSLAKYRETAVSKICDRCKQSFKNTSSQLTQRFDAHKAKRAEEDLEAAEERMRRLKLDSLPGPSKRPFSQVDAGANAVAKENDPTIVNHDNALPAVGTQFQNTVEDAAANLLARHPFMHKRREQLATNKRPANEPFNDLIDVPLSPPPPTIEDPAMLAVHDPSWDVISENDANEDWAVINHFGSAAIHHRDAHGESS</sequence>
<evidence type="ECO:0000313" key="3">
    <source>
        <dbReference type="Proteomes" id="UP001172673"/>
    </source>
</evidence>
<reference evidence="2" key="1">
    <citation type="submission" date="2022-10" db="EMBL/GenBank/DDBJ databases">
        <title>Culturing micro-colonial fungi from biological soil crusts in the Mojave desert and describing Neophaeococcomyces mojavensis, and introducing the new genera and species Taxawa tesnikishii.</title>
        <authorList>
            <person name="Kurbessoian T."/>
            <person name="Stajich J.E."/>
        </authorList>
    </citation>
    <scope>NUCLEOTIDE SEQUENCE</scope>
    <source>
        <strain evidence="2">TK_41</strain>
    </source>
</reference>
<dbReference type="AlphaFoldDB" id="A0AA38XK68"/>
<evidence type="ECO:0000256" key="1">
    <source>
        <dbReference type="SAM" id="MobiDB-lite"/>
    </source>
</evidence>
<protein>
    <submittedName>
        <fullName evidence="2">Uncharacterized protein</fullName>
    </submittedName>
</protein>
<keyword evidence="3" id="KW-1185">Reference proteome</keyword>
<dbReference type="Proteomes" id="UP001172673">
    <property type="component" value="Unassembled WGS sequence"/>
</dbReference>
<feature type="region of interest" description="Disordered" evidence="1">
    <location>
        <begin position="1"/>
        <end position="23"/>
    </location>
</feature>
<organism evidence="2 3">
    <name type="scientific">Cladophialophora chaetospira</name>
    <dbReference type="NCBI Taxonomy" id="386627"/>
    <lineage>
        <taxon>Eukaryota</taxon>
        <taxon>Fungi</taxon>
        <taxon>Dikarya</taxon>
        <taxon>Ascomycota</taxon>
        <taxon>Pezizomycotina</taxon>
        <taxon>Eurotiomycetes</taxon>
        <taxon>Chaetothyriomycetidae</taxon>
        <taxon>Chaetothyriales</taxon>
        <taxon>Herpotrichiellaceae</taxon>
        <taxon>Cladophialophora</taxon>
    </lineage>
</organism>
<proteinExistence type="predicted"/>
<accession>A0AA38XK68</accession>
<dbReference type="EMBL" id="JAPDRK010000002">
    <property type="protein sequence ID" value="KAJ9614999.1"/>
    <property type="molecule type" value="Genomic_DNA"/>
</dbReference>
<gene>
    <name evidence="2" type="ORF">H2200_001073</name>
</gene>
<feature type="compositionally biased region" description="Polar residues" evidence="1">
    <location>
        <begin position="1"/>
        <end position="19"/>
    </location>
</feature>
<evidence type="ECO:0000313" key="2">
    <source>
        <dbReference type="EMBL" id="KAJ9614999.1"/>
    </source>
</evidence>
<comment type="caution">
    <text evidence="2">The sequence shown here is derived from an EMBL/GenBank/DDBJ whole genome shotgun (WGS) entry which is preliminary data.</text>
</comment>